<name>A0A510JG93_9FUSO</name>
<dbReference type="Pfam" id="PF00756">
    <property type="entry name" value="Esterase"/>
    <property type="match status" value="1"/>
</dbReference>
<dbReference type="Pfam" id="PF18435">
    <property type="entry name" value="EstA_Ig_like"/>
    <property type="match status" value="1"/>
</dbReference>
<dbReference type="RefSeq" id="WP_026738324.1">
    <property type="nucleotide sequence ID" value="NZ_AP019822.1"/>
</dbReference>
<dbReference type="OrthoDB" id="108903at2"/>
<evidence type="ECO:0000259" key="3">
    <source>
        <dbReference type="Pfam" id="PF18435"/>
    </source>
</evidence>
<dbReference type="Gene3D" id="2.60.40.2180">
    <property type="match status" value="1"/>
</dbReference>
<keyword evidence="1 2" id="KW-0732">Signal</keyword>
<evidence type="ECO:0000313" key="5">
    <source>
        <dbReference type="Proteomes" id="UP000321606"/>
    </source>
</evidence>
<dbReference type="KEGG" id="lgo:JCM16774_2227"/>
<feature type="domain" description="Esterase Ig-like N-terminal" evidence="3">
    <location>
        <begin position="36"/>
        <end position="140"/>
    </location>
</feature>
<evidence type="ECO:0000313" key="4">
    <source>
        <dbReference type="EMBL" id="BBM37265.1"/>
    </source>
</evidence>
<dbReference type="SUPFAM" id="SSF53474">
    <property type="entry name" value="alpha/beta-Hydrolases"/>
    <property type="match status" value="1"/>
</dbReference>
<sequence>MKKTGLLTMLCMLVLSVVSFAETTVNTVKFPKGIKNITAVTEVFGTGQKLTGVIIEYNTAVKNDKLTKETFEVTDRTITNVYANNKAEKTKSGKNGRFVIIELNPSDEKAQLFIKANNILEAKVQVKQAKDISTVNGKIAKAYSETLTNNKIQNLVVDNFKQFEYKDPKTGTTVKYNLYIPKNYNKNKKYPMVMFIHDAGPLSENTETTLLQGNGATVWATPEEQAKHEAFVLAPQYSQKVVDDNGNYTTDLEATVNLIRDYLVKNYSIDTNRLYTTGQSMGGMMSIVMNFKYPDLFAGSYFVACQWGASLTAPMAKNNMWTVVSTGDSKAFPGWNAIVEVLAQNGGIVAKDAWRGDYTAEQFKEGVSKVLAENPKANIKYTTLEKGTLPALQAGNPGSEHMATWKTAYNIEGIRDWLFKQKKNK</sequence>
<dbReference type="EMBL" id="AP019822">
    <property type="protein sequence ID" value="BBM37265.1"/>
    <property type="molecule type" value="Genomic_DNA"/>
</dbReference>
<protein>
    <submittedName>
        <fullName evidence="4">Putative phage head-tail adaptor</fullName>
    </submittedName>
</protein>
<reference evidence="4 5" key="1">
    <citation type="submission" date="2019-07" db="EMBL/GenBank/DDBJ databases">
        <title>Complete Genome Sequence of Leptotrichia goodfellowii Strain JCM 16774.</title>
        <authorList>
            <person name="Watanabe S."/>
            <person name="Cui L."/>
        </authorList>
    </citation>
    <scope>NUCLEOTIDE SEQUENCE [LARGE SCALE GENOMIC DNA]</scope>
    <source>
        <strain evidence="4 5">JCM16774</strain>
    </source>
</reference>
<accession>A0A510JG93</accession>
<evidence type="ECO:0000256" key="1">
    <source>
        <dbReference type="ARBA" id="ARBA00022729"/>
    </source>
</evidence>
<organism evidence="4 5">
    <name type="scientific">Pseudoleptotrichia goodfellowii</name>
    <dbReference type="NCBI Taxonomy" id="157692"/>
    <lineage>
        <taxon>Bacteria</taxon>
        <taxon>Fusobacteriati</taxon>
        <taxon>Fusobacteriota</taxon>
        <taxon>Fusobacteriia</taxon>
        <taxon>Fusobacteriales</taxon>
        <taxon>Leptotrichiaceae</taxon>
        <taxon>Pseudoleptotrichia</taxon>
    </lineage>
</organism>
<dbReference type="InterPro" id="IPR050955">
    <property type="entry name" value="Plant_Biomass_Hydrol_Est"/>
</dbReference>
<evidence type="ECO:0000256" key="2">
    <source>
        <dbReference type="SAM" id="SignalP"/>
    </source>
</evidence>
<dbReference type="InterPro" id="IPR041172">
    <property type="entry name" value="EstA_Ig-like_N"/>
</dbReference>
<dbReference type="PANTHER" id="PTHR43037:SF1">
    <property type="entry name" value="BLL1128 PROTEIN"/>
    <property type="match status" value="1"/>
</dbReference>
<dbReference type="Gene3D" id="3.40.50.1820">
    <property type="entry name" value="alpha/beta hydrolase"/>
    <property type="match status" value="1"/>
</dbReference>
<dbReference type="AlphaFoldDB" id="A0A510JG93"/>
<dbReference type="STRING" id="714315.GCA_000516535_02222"/>
<feature type="signal peptide" evidence="2">
    <location>
        <begin position="1"/>
        <end position="21"/>
    </location>
</feature>
<gene>
    <name evidence="4" type="ORF">JCM16774_2227</name>
</gene>
<feature type="chain" id="PRO_5021873134" evidence="2">
    <location>
        <begin position="22"/>
        <end position="425"/>
    </location>
</feature>
<dbReference type="Proteomes" id="UP000321606">
    <property type="component" value="Chromosome"/>
</dbReference>
<dbReference type="PANTHER" id="PTHR43037">
    <property type="entry name" value="UNNAMED PRODUCT-RELATED"/>
    <property type="match status" value="1"/>
</dbReference>
<proteinExistence type="predicted"/>
<dbReference type="InterPro" id="IPR029058">
    <property type="entry name" value="AB_hydrolase_fold"/>
</dbReference>
<dbReference type="InterPro" id="IPR000801">
    <property type="entry name" value="Esterase-like"/>
</dbReference>